<organism evidence="2 3">
    <name type="scientific">Pedobacter psychrophilus</name>
    <dbReference type="NCBI Taxonomy" id="1826909"/>
    <lineage>
        <taxon>Bacteria</taxon>
        <taxon>Pseudomonadati</taxon>
        <taxon>Bacteroidota</taxon>
        <taxon>Sphingobacteriia</taxon>
        <taxon>Sphingobacteriales</taxon>
        <taxon>Sphingobacteriaceae</taxon>
        <taxon>Pedobacter</taxon>
    </lineage>
</organism>
<evidence type="ECO:0000313" key="2">
    <source>
        <dbReference type="EMBL" id="OAQ41889.1"/>
    </source>
</evidence>
<keyword evidence="1" id="KW-0472">Membrane</keyword>
<dbReference type="OrthoDB" id="9815205at2"/>
<keyword evidence="1" id="KW-0812">Transmembrane</keyword>
<feature type="transmembrane region" description="Helical" evidence="1">
    <location>
        <begin position="52"/>
        <end position="71"/>
    </location>
</feature>
<evidence type="ECO:0000256" key="1">
    <source>
        <dbReference type="SAM" id="Phobius"/>
    </source>
</evidence>
<dbReference type="Proteomes" id="UP000078459">
    <property type="component" value="Unassembled WGS sequence"/>
</dbReference>
<feature type="transmembrane region" description="Helical" evidence="1">
    <location>
        <begin position="141"/>
        <end position="163"/>
    </location>
</feature>
<keyword evidence="3" id="KW-1185">Reference proteome</keyword>
<dbReference type="AlphaFoldDB" id="A0A179DMX9"/>
<feature type="transmembrane region" description="Helical" evidence="1">
    <location>
        <begin position="111"/>
        <end position="129"/>
    </location>
</feature>
<accession>A0A179DMX9</accession>
<reference evidence="2 3" key="1">
    <citation type="submission" date="2016-04" db="EMBL/GenBank/DDBJ databases">
        <authorList>
            <person name="Evans L.H."/>
            <person name="Alamgir A."/>
            <person name="Owens N."/>
            <person name="Weber N.D."/>
            <person name="Virtaneva K."/>
            <person name="Barbian K."/>
            <person name="Babar A."/>
            <person name="Rosenke K."/>
        </authorList>
    </citation>
    <scope>NUCLEOTIDE SEQUENCE [LARGE SCALE GENOMIC DNA]</scope>
    <source>
        <strain evidence="2 3">CCM 8644</strain>
    </source>
</reference>
<dbReference type="STRING" id="1826909.A5893_01870"/>
<gene>
    <name evidence="2" type="ORF">A5893_01870</name>
</gene>
<name>A0A179DMX9_9SPHI</name>
<keyword evidence="1" id="KW-1133">Transmembrane helix</keyword>
<feature type="transmembrane region" description="Helical" evidence="1">
    <location>
        <begin position="83"/>
        <end position="105"/>
    </location>
</feature>
<sequence>MVLNEKLSLKNRIHFTVLVILFVWLNLIWDYFHTGVPTHHILQREDLPGVSNWWGGLAVPLISWFLLIRIAKRVNIKMAISNIYNPSIYTFLGSLFFGIILSFFFTISSNITGYMMIGLIFLSFFIQLYKAEFLLGFIIGMTYTFGGILPIAIGSLLIILFTINYKLVRYGVLYILSKVGLRKDNN</sequence>
<dbReference type="RefSeq" id="WP_068820922.1">
    <property type="nucleotide sequence ID" value="NZ_LWHJ01000011.1"/>
</dbReference>
<protein>
    <submittedName>
        <fullName evidence="2">Uncharacterized protein</fullName>
    </submittedName>
</protein>
<reference evidence="2 3" key="2">
    <citation type="submission" date="2016-06" db="EMBL/GenBank/DDBJ databases">
        <title>Pedobacter psychrophilus sp. nov., isolated from Antarctic fragmentary rock.</title>
        <authorList>
            <person name="Svec P."/>
        </authorList>
    </citation>
    <scope>NUCLEOTIDE SEQUENCE [LARGE SCALE GENOMIC DNA]</scope>
    <source>
        <strain evidence="2 3">CCM 8644</strain>
    </source>
</reference>
<proteinExistence type="predicted"/>
<comment type="caution">
    <text evidence="2">The sequence shown here is derived from an EMBL/GenBank/DDBJ whole genome shotgun (WGS) entry which is preliminary data.</text>
</comment>
<feature type="transmembrane region" description="Helical" evidence="1">
    <location>
        <begin position="12"/>
        <end position="32"/>
    </location>
</feature>
<dbReference type="EMBL" id="LWHJ01000011">
    <property type="protein sequence ID" value="OAQ41889.1"/>
    <property type="molecule type" value="Genomic_DNA"/>
</dbReference>
<evidence type="ECO:0000313" key="3">
    <source>
        <dbReference type="Proteomes" id="UP000078459"/>
    </source>
</evidence>